<keyword evidence="2" id="KW-0226">DNA condensation</keyword>
<dbReference type="InterPro" id="IPR010992">
    <property type="entry name" value="IHF-like_DNA-bd_dom_sf"/>
</dbReference>
<dbReference type="GO" id="GO:0003677">
    <property type="term" value="F:DNA binding"/>
    <property type="evidence" value="ECO:0007669"/>
    <property type="project" value="UniProtKB-KW"/>
</dbReference>
<dbReference type="RefSeq" id="WP_058377615.1">
    <property type="nucleotide sequence ID" value="NZ_CP013480.3"/>
</dbReference>
<accession>A0ABN4JPM8</accession>
<dbReference type="SMART" id="SM00411">
    <property type="entry name" value="BHL"/>
    <property type="match status" value="1"/>
</dbReference>
<evidence type="ECO:0000256" key="2">
    <source>
        <dbReference type="ARBA" id="ARBA00023067"/>
    </source>
</evidence>
<gene>
    <name evidence="5" type="ORF">AT302_13875</name>
    <name evidence="6" type="ORF">AT302_21430</name>
</gene>
<dbReference type="Proteomes" id="UP000060277">
    <property type="component" value="Chromosome"/>
</dbReference>
<dbReference type="PANTHER" id="PTHR33175">
    <property type="entry name" value="DNA-BINDING PROTEIN HU"/>
    <property type="match status" value="1"/>
</dbReference>
<keyword evidence="3 6" id="KW-0238">DNA-binding</keyword>
<proteinExistence type="inferred from homology"/>
<dbReference type="PRINTS" id="PR01727">
    <property type="entry name" value="DNABINDINGHU"/>
</dbReference>
<evidence type="ECO:0000256" key="4">
    <source>
        <dbReference type="RuleBase" id="RU003939"/>
    </source>
</evidence>
<dbReference type="InterPro" id="IPR000119">
    <property type="entry name" value="Hist_DNA-bd"/>
</dbReference>
<evidence type="ECO:0000313" key="6">
    <source>
        <dbReference type="EMBL" id="ALS61958.1"/>
    </source>
</evidence>
<keyword evidence="7" id="KW-1185">Reference proteome</keyword>
<dbReference type="EMBL" id="CP013480">
    <property type="protein sequence ID" value="ALS60701.1"/>
    <property type="molecule type" value="Genomic_DNA"/>
</dbReference>
<reference evidence="7" key="1">
    <citation type="submission" date="2015-12" db="EMBL/GenBank/DDBJ databases">
        <title>Complete genome sequence of Pandoraea norimbergensis DSM 11628.</title>
        <authorList>
            <person name="Ee R."/>
            <person name="Lim Y.-L."/>
            <person name="Yong D."/>
            <person name="Yin W.-F."/>
            <person name="Chan K.-G."/>
        </authorList>
    </citation>
    <scope>NUCLEOTIDE SEQUENCE [LARGE SCALE GENOMIC DNA]</scope>
    <source>
        <strain evidence="7">DSM 11628</strain>
    </source>
</reference>
<dbReference type="CDD" id="cd13831">
    <property type="entry name" value="HU"/>
    <property type="match status" value="1"/>
</dbReference>
<name>A0ABN4JPM8_9BURK</name>
<sequence>MNKQELIKQLANNADVTNKQAEAVLNALSATVLNHIGVGKQLMIPDLGKFTLAERAAKIGRNPKTGEAIQIAAKRVPKFTPAKALKDAAAG</sequence>
<evidence type="ECO:0000313" key="7">
    <source>
        <dbReference type="Proteomes" id="UP000060277"/>
    </source>
</evidence>
<dbReference type="Pfam" id="PF00216">
    <property type="entry name" value="Bac_DNA_binding"/>
    <property type="match status" value="1"/>
</dbReference>
<dbReference type="Gene3D" id="4.10.520.10">
    <property type="entry name" value="IHF-like DNA-binding proteins"/>
    <property type="match status" value="1"/>
</dbReference>
<protein>
    <submittedName>
        <fullName evidence="6">DNA-binding protein</fullName>
    </submittedName>
</protein>
<dbReference type="EMBL" id="CP013480">
    <property type="protein sequence ID" value="ALS61958.1"/>
    <property type="molecule type" value="Genomic_DNA"/>
</dbReference>
<organism evidence="6 7">
    <name type="scientific">Pandoraea norimbergensis</name>
    <dbReference type="NCBI Taxonomy" id="93219"/>
    <lineage>
        <taxon>Bacteria</taxon>
        <taxon>Pseudomonadati</taxon>
        <taxon>Pseudomonadota</taxon>
        <taxon>Betaproteobacteria</taxon>
        <taxon>Burkholderiales</taxon>
        <taxon>Burkholderiaceae</taxon>
        <taxon>Pandoraea</taxon>
    </lineage>
</organism>
<dbReference type="SUPFAM" id="SSF47729">
    <property type="entry name" value="IHF-like DNA-binding proteins"/>
    <property type="match status" value="1"/>
</dbReference>
<dbReference type="PANTHER" id="PTHR33175:SF3">
    <property type="entry name" value="DNA-BINDING PROTEIN HU-BETA"/>
    <property type="match status" value="1"/>
</dbReference>
<reference evidence="6" key="2">
    <citation type="submission" date="2016-06" db="EMBL/GenBank/DDBJ databases">
        <title>Complete genome sequence of Pandoraea norimbergensis DSM 11628.</title>
        <authorList>
            <person name="Ee R."/>
            <person name="Lim Y.-L."/>
            <person name="Yong D."/>
            <person name="Yin W.-F."/>
            <person name="Chan K.-G."/>
        </authorList>
    </citation>
    <scope>NUCLEOTIDE SEQUENCE</scope>
    <source>
        <strain evidence="6 7">DSM 11628</strain>
    </source>
</reference>
<evidence type="ECO:0000256" key="1">
    <source>
        <dbReference type="ARBA" id="ARBA00010529"/>
    </source>
</evidence>
<comment type="similarity">
    <text evidence="1 4">Belongs to the bacterial histone-like protein family.</text>
</comment>
<evidence type="ECO:0000313" key="5">
    <source>
        <dbReference type="EMBL" id="ALS60701.1"/>
    </source>
</evidence>
<evidence type="ECO:0000256" key="3">
    <source>
        <dbReference type="ARBA" id="ARBA00023125"/>
    </source>
</evidence>